<organism evidence="4 5">
    <name type="scientific">Electrophorus voltai</name>
    <dbReference type="NCBI Taxonomy" id="2609070"/>
    <lineage>
        <taxon>Eukaryota</taxon>
        <taxon>Metazoa</taxon>
        <taxon>Chordata</taxon>
        <taxon>Craniata</taxon>
        <taxon>Vertebrata</taxon>
        <taxon>Euteleostomi</taxon>
        <taxon>Actinopterygii</taxon>
        <taxon>Neopterygii</taxon>
        <taxon>Teleostei</taxon>
        <taxon>Ostariophysi</taxon>
        <taxon>Gymnotiformes</taxon>
        <taxon>Gymnotoidei</taxon>
        <taxon>Gymnotidae</taxon>
        <taxon>Electrophorus</taxon>
    </lineage>
</organism>
<feature type="non-terminal residue" evidence="4">
    <location>
        <position position="1"/>
    </location>
</feature>
<dbReference type="Gene3D" id="2.60.120.920">
    <property type="match status" value="1"/>
</dbReference>
<sequence>MSGCLVTEEGCSSLASALSSNPSYLKELDMTYNHPGESGVKLLSVRLEDPHCRLETLRVEHAGKIRTKPGLRKYACDLTLDPNTAHTRLSLSEGNRKVKFVEEQQSYPDHPERFDVLYQALCRESLTGRCYWE</sequence>
<dbReference type="PRINTS" id="PR01407">
    <property type="entry name" value="BUTYPHLNCDUF"/>
</dbReference>
<evidence type="ECO:0000313" key="5">
    <source>
        <dbReference type="Proteomes" id="UP001239994"/>
    </source>
</evidence>
<dbReference type="InterPro" id="IPR051261">
    <property type="entry name" value="NLR"/>
</dbReference>
<evidence type="ECO:0000313" key="4">
    <source>
        <dbReference type="EMBL" id="KAK1784460.1"/>
    </source>
</evidence>
<gene>
    <name evidence="4" type="ORF">P4O66_008817</name>
</gene>
<reference evidence="4" key="1">
    <citation type="submission" date="2023-03" db="EMBL/GenBank/DDBJ databases">
        <title>Electrophorus voltai genome.</title>
        <authorList>
            <person name="Bian C."/>
        </authorList>
    </citation>
    <scope>NUCLEOTIDE SEQUENCE</scope>
    <source>
        <strain evidence="4">CB-2022</strain>
        <tissue evidence="4">Muscle</tissue>
    </source>
</reference>
<dbReference type="InterPro" id="IPR001870">
    <property type="entry name" value="B30.2/SPRY"/>
</dbReference>
<keyword evidence="5" id="KW-1185">Reference proteome</keyword>
<dbReference type="PANTHER" id="PTHR24106">
    <property type="entry name" value="NACHT, LRR AND CARD DOMAINS-CONTAINING"/>
    <property type="match status" value="1"/>
</dbReference>
<dbReference type="EMBL" id="JAROKS010000140">
    <property type="protein sequence ID" value="KAK1784460.1"/>
    <property type="molecule type" value="Genomic_DNA"/>
</dbReference>
<dbReference type="SMART" id="SM00589">
    <property type="entry name" value="PRY"/>
    <property type="match status" value="1"/>
</dbReference>
<dbReference type="Pfam" id="PF13765">
    <property type="entry name" value="PRY"/>
    <property type="match status" value="1"/>
</dbReference>
<dbReference type="Gene3D" id="3.80.10.10">
    <property type="entry name" value="Ribonuclease Inhibitor"/>
    <property type="match status" value="1"/>
</dbReference>
<evidence type="ECO:0000259" key="3">
    <source>
        <dbReference type="PROSITE" id="PS50188"/>
    </source>
</evidence>
<dbReference type="InterPro" id="IPR013320">
    <property type="entry name" value="ConA-like_dom_sf"/>
</dbReference>
<dbReference type="SUPFAM" id="SSF49899">
    <property type="entry name" value="Concanavalin A-like lectins/glucanases"/>
    <property type="match status" value="1"/>
</dbReference>
<evidence type="ECO:0000256" key="1">
    <source>
        <dbReference type="ARBA" id="ARBA00022614"/>
    </source>
</evidence>
<dbReference type="InterPro" id="IPR006574">
    <property type="entry name" value="PRY"/>
</dbReference>
<evidence type="ECO:0000256" key="2">
    <source>
        <dbReference type="ARBA" id="ARBA00022737"/>
    </source>
</evidence>
<feature type="domain" description="B30.2/SPRY" evidence="3">
    <location>
        <begin position="58"/>
        <end position="133"/>
    </location>
</feature>
<dbReference type="Proteomes" id="UP001239994">
    <property type="component" value="Unassembled WGS sequence"/>
</dbReference>
<keyword evidence="1" id="KW-0433">Leucine-rich repeat</keyword>
<dbReference type="InterPro" id="IPR032675">
    <property type="entry name" value="LRR_dom_sf"/>
</dbReference>
<dbReference type="AlphaFoldDB" id="A0AAD8YRH8"/>
<proteinExistence type="predicted"/>
<dbReference type="PROSITE" id="PS50188">
    <property type="entry name" value="B302_SPRY"/>
    <property type="match status" value="1"/>
</dbReference>
<protein>
    <recommendedName>
        <fullName evidence="3">B30.2/SPRY domain-containing protein</fullName>
    </recommendedName>
</protein>
<accession>A0AAD8YRH8</accession>
<keyword evidence="2" id="KW-0677">Repeat</keyword>
<dbReference type="SUPFAM" id="SSF52047">
    <property type="entry name" value="RNI-like"/>
    <property type="match status" value="1"/>
</dbReference>
<dbReference type="InterPro" id="IPR043136">
    <property type="entry name" value="B30.2/SPRY_sf"/>
</dbReference>
<name>A0AAD8YRH8_9TELE</name>
<comment type="caution">
    <text evidence="4">The sequence shown here is derived from an EMBL/GenBank/DDBJ whole genome shotgun (WGS) entry which is preliminary data.</text>
</comment>
<dbReference type="InterPro" id="IPR003879">
    <property type="entry name" value="Butyrophylin_SPRY"/>
</dbReference>